<gene>
    <name evidence="6" type="ORF">CGLY_00230</name>
</gene>
<evidence type="ECO:0000313" key="7">
    <source>
        <dbReference type="Proteomes" id="UP000023703"/>
    </source>
</evidence>
<dbReference type="Proteomes" id="UP000023703">
    <property type="component" value="Chromosome"/>
</dbReference>
<evidence type="ECO:0000259" key="5">
    <source>
        <dbReference type="PROSITE" id="PS50977"/>
    </source>
</evidence>
<dbReference type="HOGENOM" id="CLU_069356_17_3_11"/>
<protein>
    <submittedName>
        <fullName evidence="6">Transcriptional regulator, TetR-family</fullName>
    </submittedName>
</protein>
<dbReference type="eggNOG" id="COG1309">
    <property type="taxonomic scope" value="Bacteria"/>
</dbReference>
<sequence>MRADAREKRAALITAAWDLFAVNGPEVPLRTVAAEAGVGIGTLYRHFPTRDDLVIGLIEDMAHRVLEIIHRHTENWDGSEEGWRTFVHEVAALKVAALAERTIAVTPVDGRVWIDTEPLREQFLSAYQGILQLAAASGFVEPGLSPWRFHLGLAAVSRPMPEKAEDFAPGQAEWLIDTFIAGLAGSPAPRG</sequence>
<dbReference type="KEGG" id="cgy:CGLY_00230"/>
<dbReference type="Pfam" id="PF00440">
    <property type="entry name" value="TetR_N"/>
    <property type="match status" value="1"/>
</dbReference>
<evidence type="ECO:0000313" key="6">
    <source>
        <dbReference type="EMBL" id="AHW62494.1"/>
    </source>
</evidence>
<evidence type="ECO:0000256" key="2">
    <source>
        <dbReference type="ARBA" id="ARBA00023125"/>
    </source>
</evidence>
<reference evidence="6 7" key="1">
    <citation type="journal article" date="2015" name="Int. J. Syst. Evol. Microbiol.">
        <title>Revisiting Corynebacterium glyciniphilum (ex Kubota et al., 1972) sp. nov., nom. rev., isolated from putrefied banana.</title>
        <authorList>
            <person name="Al-Dilaimi A."/>
            <person name="Bednarz H."/>
            <person name="Lomker A."/>
            <person name="Niehaus K."/>
            <person name="Kalinowski J."/>
            <person name="Ruckert C."/>
        </authorList>
    </citation>
    <scope>NUCLEOTIDE SEQUENCE [LARGE SCALE GENOMIC DNA]</scope>
    <source>
        <strain evidence="6">AJ 3170</strain>
    </source>
</reference>
<dbReference type="GO" id="GO:0003700">
    <property type="term" value="F:DNA-binding transcription factor activity"/>
    <property type="evidence" value="ECO:0007669"/>
    <property type="project" value="TreeGrafter"/>
</dbReference>
<keyword evidence="1" id="KW-0805">Transcription regulation</keyword>
<feature type="domain" description="HTH tetR-type" evidence="5">
    <location>
        <begin position="6"/>
        <end position="65"/>
    </location>
</feature>
<dbReference type="PANTHER" id="PTHR30055">
    <property type="entry name" value="HTH-TYPE TRANSCRIPTIONAL REGULATOR RUTR"/>
    <property type="match status" value="1"/>
</dbReference>
<dbReference type="OrthoDB" id="9795011at2"/>
<dbReference type="InterPro" id="IPR036271">
    <property type="entry name" value="Tet_transcr_reg_TetR-rel_C_sf"/>
</dbReference>
<dbReference type="RefSeq" id="WP_038544940.1">
    <property type="nucleotide sequence ID" value="NZ_CP006842.1"/>
</dbReference>
<dbReference type="InterPro" id="IPR001647">
    <property type="entry name" value="HTH_TetR"/>
</dbReference>
<evidence type="ECO:0000256" key="1">
    <source>
        <dbReference type="ARBA" id="ARBA00023015"/>
    </source>
</evidence>
<dbReference type="GO" id="GO:0000976">
    <property type="term" value="F:transcription cis-regulatory region binding"/>
    <property type="evidence" value="ECO:0007669"/>
    <property type="project" value="TreeGrafter"/>
</dbReference>
<keyword evidence="7" id="KW-1185">Reference proteome</keyword>
<dbReference type="EMBL" id="CP006842">
    <property type="protein sequence ID" value="AHW62494.1"/>
    <property type="molecule type" value="Genomic_DNA"/>
</dbReference>
<proteinExistence type="predicted"/>
<dbReference type="AlphaFoldDB" id="X5DMG8"/>
<accession>X5DMG8</accession>
<feature type="DNA-binding region" description="H-T-H motif" evidence="4">
    <location>
        <begin position="28"/>
        <end position="47"/>
    </location>
</feature>
<dbReference type="STRING" id="1404245.CGLY_00230"/>
<evidence type="ECO:0000256" key="3">
    <source>
        <dbReference type="ARBA" id="ARBA00023163"/>
    </source>
</evidence>
<dbReference type="PROSITE" id="PS50977">
    <property type="entry name" value="HTH_TETR_2"/>
    <property type="match status" value="1"/>
</dbReference>
<dbReference type="PRINTS" id="PR00455">
    <property type="entry name" value="HTHTETR"/>
</dbReference>
<evidence type="ECO:0000256" key="4">
    <source>
        <dbReference type="PROSITE-ProRule" id="PRU00335"/>
    </source>
</evidence>
<keyword evidence="3" id="KW-0804">Transcription</keyword>
<dbReference type="SUPFAM" id="SSF46689">
    <property type="entry name" value="Homeodomain-like"/>
    <property type="match status" value="1"/>
</dbReference>
<keyword evidence="2 4" id="KW-0238">DNA-binding</keyword>
<name>X5DMG8_9CORY</name>
<organism evidence="6 7">
    <name type="scientific">Corynebacterium glyciniphilum AJ 3170</name>
    <dbReference type="NCBI Taxonomy" id="1404245"/>
    <lineage>
        <taxon>Bacteria</taxon>
        <taxon>Bacillati</taxon>
        <taxon>Actinomycetota</taxon>
        <taxon>Actinomycetes</taxon>
        <taxon>Mycobacteriales</taxon>
        <taxon>Corynebacteriaceae</taxon>
        <taxon>Corynebacterium</taxon>
    </lineage>
</organism>
<dbReference type="InterPro" id="IPR050109">
    <property type="entry name" value="HTH-type_TetR-like_transc_reg"/>
</dbReference>
<dbReference type="Gene3D" id="1.10.357.10">
    <property type="entry name" value="Tetracycline Repressor, domain 2"/>
    <property type="match status" value="1"/>
</dbReference>
<dbReference type="InterPro" id="IPR009057">
    <property type="entry name" value="Homeodomain-like_sf"/>
</dbReference>
<dbReference type="SUPFAM" id="SSF48498">
    <property type="entry name" value="Tetracyclin repressor-like, C-terminal domain"/>
    <property type="match status" value="1"/>
</dbReference>
<dbReference type="PANTHER" id="PTHR30055:SF234">
    <property type="entry name" value="HTH-TYPE TRANSCRIPTIONAL REGULATOR BETI"/>
    <property type="match status" value="1"/>
</dbReference>